<sequence length="103" mass="11222">MVRAEEDDEIQKSPLGGTCEDGGQETKSMSIEINTGPLSPLDKSHDQQSDQSRIGCALQRTENIKSPLGKDGSVANPPARGPPSGKDKNKNLFSYTYFQFHNV</sequence>
<name>A0AAE1XM10_9LAMI</name>
<feature type="compositionally biased region" description="Polar residues" evidence="1">
    <location>
        <begin position="25"/>
        <end position="37"/>
    </location>
</feature>
<accession>A0AAE1XM10</accession>
<reference evidence="2" key="2">
    <citation type="journal article" date="2024" name="Plant">
        <title>Genomic evolution and insights into agronomic trait innovations of Sesamum species.</title>
        <authorList>
            <person name="Miao H."/>
            <person name="Wang L."/>
            <person name="Qu L."/>
            <person name="Liu H."/>
            <person name="Sun Y."/>
            <person name="Le M."/>
            <person name="Wang Q."/>
            <person name="Wei S."/>
            <person name="Zheng Y."/>
            <person name="Lin W."/>
            <person name="Duan Y."/>
            <person name="Cao H."/>
            <person name="Xiong S."/>
            <person name="Wang X."/>
            <person name="Wei L."/>
            <person name="Li C."/>
            <person name="Ma Q."/>
            <person name="Ju M."/>
            <person name="Zhao R."/>
            <person name="Li G."/>
            <person name="Mu C."/>
            <person name="Tian Q."/>
            <person name="Mei H."/>
            <person name="Zhang T."/>
            <person name="Gao T."/>
            <person name="Zhang H."/>
        </authorList>
    </citation>
    <scope>NUCLEOTIDE SEQUENCE</scope>
    <source>
        <strain evidence="2">3651</strain>
    </source>
</reference>
<gene>
    <name evidence="2" type="ORF">Salat_2799000</name>
</gene>
<reference evidence="2" key="1">
    <citation type="submission" date="2020-06" db="EMBL/GenBank/DDBJ databases">
        <authorList>
            <person name="Li T."/>
            <person name="Hu X."/>
            <person name="Zhang T."/>
            <person name="Song X."/>
            <person name="Zhang H."/>
            <person name="Dai N."/>
            <person name="Sheng W."/>
            <person name="Hou X."/>
            <person name="Wei L."/>
        </authorList>
    </citation>
    <scope>NUCLEOTIDE SEQUENCE</scope>
    <source>
        <strain evidence="2">3651</strain>
        <tissue evidence="2">Leaf</tissue>
    </source>
</reference>
<evidence type="ECO:0000256" key="1">
    <source>
        <dbReference type="SAM" id="MobiDB-lite"/>
    </source>
</evidence>
<protein>
    <submittedName>
        <fullName evidence="2">Uncharacterized protein</fullName>
    </submittedName>
</protein>
<proteinExistence type="predicted"/>
<feature type="region of interest" description="Disordered" evidence="1">
    <location>
        <begin position="1"/>
        <end position="90"/>
    </location>
</feature>
<keyword evidence="3" id="KW-1185">Reference proteome</keyword>
<organism evidence="2 3">
    <name type="scientific">Sesamum alatum</name>
    <dbReference type="NCBI Taxonomy" id="300844"/>
    <lineage>
        <taxon>Eukaryota</taxon>
        <taxon>Viridiplantae</taxon>
        <taxon>Streptophyta</taxon>
        <taxon>Embryophyta</taxon>
        <taxon>Tracheophyta</taxon>
        <taxon>Spermatophyta</taxon>
        <taxon>Magnoliopsida</taxon>
        <taxon>eudicotyledons</taxon>
        <taxon>Gunneridae</taxon>
        <taxon>Pentapetalae</taxon>
        <taxon>asterids</taxon>
        <taxon>lamiids</taxon>
        <taxon>Lamiales</taxon>
        <taxon>Pedaliaceae</taxon>
        <taxon>Sesamum</taxon>
    </lineage>
</organism>
<evidence type="ECO:0000313" key="3">
    <source>
        <dbReference type="Proteomes" id="UP001293254"/>
    </source>
</evidence>
<evidence type="ECO:0000313" key="2">
    <source>
        <dbReference type="EMBL" id="KAK4413862.1"/>
    </source>
</evidence>
<dbReference type="EMBL" id="JACGWO010000012">
    <property type="protein sequence ID" value="KAK4413862.1"/>
    <property type="molecule type" value="Genomic_DNA"/>
</dbReference>
<dbReference type="AlphaFoldDB" id="A0AAE1XM10"/>
<comment type="caution">
    <text evidence="2">The sequence shown here is derived from an EMBL/GenBank/DDBJ whole genome shotgun (WGS) entry which is preliminary data.</text>
</comment>
<dbReference type="Proteomes" id="UP001293254">
    <property type="component" value="Unassembled WGS sequence"/>
</dbReference>